<feature type="binding site" evidence="10">
    <location>
        <position position="192"/>
    </location>
    <ligand>
        <name>substrate</name>
    </ligand>
</feature>
<feature type="binding site" evidence="10">
    <location>
        <position position="218"/>
    </location>
    <ligand>
        <name>ATP</name>
        <dbReference type="ChEBI" id="CHEBI:30616"/>
    </ligand>
</feature>
<dbReference type="SUPFAM" id="SSF68923">
    <property type="entry name" value="PEP carboxykinase N-terminal domain"/>
    <property type="match status" value="1"/>
</dbReference>
<protein>
    <recommendedName>
        <fullName evidence="3 10">Phosphoenolpyruvate carboxykinase (ATP)</fullName>
        <shortName evidence="10">PCK</shortName>
        <shortName evidence="10">PEP carboxykinase</shortName>
        <shortName evidence="10">PEPCK</shortName>
        <ecNumber evidence="3 10">4.1.1.49</ecNumber>
    </recommendedName>
</protein>
<dbReference type="Gene3D" id="2.170.8.10">
    <property type="entry name" value="Phosphoenolpyruvate Carboxykinase, domain 2"/>
    <property type="match status" value="1"/>
</dbReference>
<evidence type="ECO:0000256" key="8">
    <source>
        <dbReference type="ARBA" id="ARBA00023239"/>
    </source>
</evidence>
<gene>
    <name evidence="10" type="primary">pckA</name>
    <name evidence="11" type="ORF">BFS30_06300</name>
</gene>
<accession>A0A1D7QDM6</accession>
<keyword evidence="7 10" id="KW-0067">ATP-binding</keyword>
<dbReference type="GO" id="GO:0004612">
    <property type="term" value="F:phosphoenolpyruvate carboxykinase (ATP) activity"/>
    <property type="evidence" value="ECO:0007669"/>
    <property type="project" value="UniProtKB-UniRule"/>
</dbReference>
<dbReference type="Gene3D" id="3.40.449.10">
    <property type="entry name" value="Phosphoenolpyruvate Carboxykinase, domain 1"/>
    <property type="match status" value="1"/>
</dbReference>
<feature type="binding site" evidence="10">
    <location>
        <position position="198"/>
    </location>
    <ligand>
        <name>ATP</name>
        <dbReference type="ChEBI" id="CHEBI:30616"/>
    </ligand>
</feature>
<keyword evidence="4 10" id="KW-0312">Gluconeogenesis</keyword>
<comment type="similarity">
    <text evidence="2 10">Belongs to the phosphoenolpyruvate carboxykinase (ATP) family.</text>
</comment>
<keyword evidence="11" id="KW-0670">Pyruvate</keyword>
<keyword evidence="11" id="KW-0418">Kinase</keyword>
<keyword evidence="6 10" id="KW-0210">Decarboxylase</keyword>
<dbReference type="NCBIfam" id="NF006820">
    <property type="entry name" value="PRK09344.1-2"/>
    <property type="match status" value="1"/>
</dbReference>
<comment type="cofactor">
    <cofactor evidence="10">
        <name>Mn(2+)</name>
        <dbReference type="ChEBI" id="CHEBI:29035"/>
    </cofactor>
    <text evidence="10">Binds 1 Mn(2+) ion per subunit.</text>
</comment>
<evidence type="ECO:0000256" key="5">
    <source>
        <dbReference type="ARBA" id="ARBA00022741"/>
    </source>
</evidence>
<feature type="binding site" evidence="10">
    <location>
        <position position="198"/>
    </location>
    <ligand>
        <name>Mn(2+)</name>
        <dbReference type="ChEBI" id="CHEBI:29035"/>
    </ligand>
</feature>
<dbReference type="EMBL" id="CP017141">
    <property type="protein sequence ID" value="AOM76808.1"/>
    <property type="molecule type" value="Genomic_DNA"/>
</dbReference>
<dbReference type="GO" id="GO:0005829">
    <property type="term" value="C:cytosol"/>
    <property type="evidence" value="ECO:0007669"/>
    <property type="project" value="TreeGrafter"/>
</dbReference>
<keyword evidence="10" id="KW-0963">Cytoplasm</keyword>
<keyword evidence="5 10" id="KW-0547">Nucleotide-binding</keyword>
<comment type="function">
    <text evidence="10">Involved in the gluconeogenesis. Catalyzes the conversion of oxaloacetate (OAA) to phosphoenolpyruvate (PEP) through direct phosphoryl transfer between the nucleoside triphosphate and OAA.</text>
</comment>
<dbReference type="GO" id="GO:0006094">
    <property type="term" value="P:gluconeogenesis"/>
    <property type="evidence" value="ECO:0007669"/>
    <property type="project" value="UniProtKB-UniRule"/>
</dbReference>
<dbReference type="Pfam" id="PF01293">
    <property type="entry name" value="PEPCK_ATP"/>
    <property type="match status" value="1"/>
</dbReference>
<keyword evidence="8 10" id="KW-0456">Lyase</keyword>
<dbReference type="HAMAP" id="MF_00453">
    <property type="entry name" value="PEPCK_ATP"/>
    <property type="match status" value="1"/>
</dbReference>
<feature type="binding site" evidence="10">
    <location>
        <position position="283"/>
    </location>
    <ligand>
        <name>ATP</name>
        <dbReference type="ChEBI" id="CHEBI:30616"/>
    </ligand>
</feature>
<comment type="catalytic activity">
    <reaction evidence="9 10">
        <text>oxaloacetate + ATP = phosphoenolpyruvate + ADP + CO2</text>
        <dbReference type="Rhea" id="RHEA:18617"/>
        <dbReference type="ChEBI" id="CHEBI:16452"/>
        <dbReference type="ChEBI" id="CHEBI:16526"/>
        <dbReference type="ChEBI" id="CHEBI:30616"/>
        <dbReference type="ChEBI" id="CHEBI:58702"/>
        <dbReference type="ChEBI" id="CHEBI:456216"/>
        <dbReference type="EC" id="4.1.1.49"/>
    </reaction>
</comment>
<evidence type="ECO:0000256" key="4">
    <source>
        <dbReference type="ARBA" id="ARBA00022432"/>
    </source>
</evidence>
<dbReference type="AlphaFoldDB" id="A0A1D7QDM6"/>
<evidence type="ECO:0000256" key="9">
    <source>
        <dbReference type="ARBA" id="ARBA00047371"/>
    </source>
</evidence>
<dbReference type="Proteomes" id="UP000094313">
    <property type="component" value="Chromosome"/>
</dbReference>
<organism evidence="11 12">
    <name type="scientific">Pedobacter steynii</name>
    <dbReference type="NCBI Taxonomy" id="430522"/>
    <lineage>
        <taxon>Bacteria</taxon>
        <taxon>Pseudomonadati</taxon>
        <taxon>Bacteroidota</taxon>
        <taxon>Sphingobacteriia</taxon>
        <taxon>Sphingobacteriales</taxon>
        <taxon>Sphingobacteriaceae</taxon>
        <taxon>Pedobacter</taxon>
    </lineage>
</organism>
<name>A0A1D7QDM6_9SPHI</name>
<dbReference type="SUPFAM" id="SSF53795">
    <property type="entry name" value="PEP carboxykinase-like"/>
    <property type="match status" value="1"/>
</dbReference>
<keyword evidence="11" id="KW-0808">Transferase</keyword>
<reference evidence="11 12" key="1">
    <citation type="submission" date="2016-08" db="EMBL/GenBank/DDBJ databases">
        <authorList>
            <person name="Seilhamer J.J."/>
        </authorList>
    </citation>
    <scope>NUCLEOTIDE SEQUENCE [LARGE SCALE GENOMIC DNA]</scope>
    <source>
        <strain evidence="11 12">DX4</strain>
    </source>
</reference>
<dbReference type="GO" id="GO:0046872">
    <property type="term" value="F:metal ion binding"/>
    <property type="evidence" value="ECO:0007669"/>
    <property type="project" value="UniProtKB-KW"/>
</dbReference>
<keyword evidence="12" id="KW-1185">Reference proteome</keyword>
<dbReference type="GO" id="GO:0016301">
    <property type="term" value="F:kinase activity"/>
    <property type="evidence" value="ECO:0007669"/>
    <property type="project" value="UniProtKB-KW"/>
</dbReference>
<dbReference type="InterPro" id="IPR001272">
    <property type="entry name" value="PEP_carboxykinase_ATP"/>
</dbReference>
<feature type="binding site" evidence="10">
    <location>
        <position position="255"/>
    </location>
    <ligand>
        <name>Mn(2+)</name>
        <dbReference type="ChEBI" id="CHEBI:29035"/>
    </ligand>
</feature>
<evidence type="ECO:0000313" key="12">
    <source>
        <dbReference type="Proteomes" id="UP000094313"/>
    </source>
</evidence>
<feature type="binding site" evidence="10">
    <location>
        <position position="218"/>
    </location>
    <ligand>
        <name>Mn(2+)</name>
        <dbReference type="ChEBI" id="CHEBI:29035"/>
    </ligand>
</feature>
<proteinExistence type="inferred from homology"/>
<dbReference type="PIRSF" id="PIRSF006294">
    <property type="entry name" value="PEP_crbxkin"/>
    <property type="match status" value="1"/>
</dbReference>
<keyword evidence="10" id="KW-0479">Metal-binding</keyword>
<dbReference type="KEGG" id="psty:BFS30_06300"/>
<dbReference type="InterPro" id="IPR013035">
    <property type="entry name" value="PEP_carboxykinase_C"/>
</dbReference>
<evidence type="ECO:0000256" key="7">
    <source>
        <dbReference type="ARBA" id="ARBA00022840"/>
    </source>
</evidence>
<evidence type="ECO:0000256" key="2">
    <source>
        <dbReference type="ARBA" id="ARBA00006052"/>
    </source>
</evidence>
<dbReference type="PANTHER" id="PTHR30031">
    <property type="entry name" value="PHOSPHOENOLPYRUVATE CARBOXYKINASE ATP"/>
    <property type="match status" value="1"/>
</dbReference>
<dbReference type="InterPro" id="IPR008210">
    <property type="entry name" value="PEP_carboxykinase_N"/>
</dbReference>
<dbReference type="EC" id="4.1.1.49" evidence="3 10"/>
<dbReference type="NCBIfam" id="NF006821">
    <property type="entry name" value="PRK09344.1-3"/>
    <property type="match status" value="1"/>
</dbReference>
<dbReference type="PANTHER" id="PTHR30031:SF0">
    <property type="entry name" value="PHOSPHOENOLPYRUVATE CARBOXYKINASE (ATP)"/>
    <property type="match status" value="1"/>
</dbReference>
<evidence type="ECO:0000256" key="1">
    <source>
        <dbReference type="ARBA" id="ARBA00004742"/>
    </source>
</evidence>
<sequence length="534" mass="58928">MSKALTLKPDLSYLNLNSDQSLYQLDVAQLVEEALKNGEGTLADTGALAIDTGKFTGRSPKDRFIVCDSQTEESVWWGDINIKFSPENFDALLEKVTNYLNQQKYYVRDAYACADESYKTTIRVVTETAYQNLFANNLFLRFGEEEVTETPEWTIIAAPGFLANPEIDGTRQGNFSILNFTKKMILIGGTGYTGEIKKGIFSVLNFILPEQRNTLSMHCSANVGAAGDTAIFFGLSGTGKTTLSADPERGLIGDDEHGWGRDTIFNFEGGCYAKCVDLTEEKEPQIFKAIKFGSLLENTNYFPGTRAVDFTNIEKTENTRVAYPIHYIDNAVNPSIAGIPKNIFFLTADAFGVLPPISKLTPGQAMFHFISGYTAKVAGTEAGVTEPQVTFSACFGKAFLPLHPTKYASLLGEKMRAHNVNVWLVNTGWSGGAYGVGKRMKLGYTRAMITAALRGELEKENFNADPIFGLHIPDACPGVPSEILHPKNTWEDKRKYDQKANELSLAFVNNFKQFEAYASEEMLASFPKVVENAP</sequence>
<dbReference type="UniPathway" id="UPA00138"/>
<feature type="binding site" evidence="10">
    <location>
        <begin position="234"/>
        <end position="242"/>
    </location>
    <ligand>
        <name>ATP</name>
        <dbReference type="ChEBI" id="CHEBI:30616"/>
    </ligand>
</feature>
<dbReference type="GO" id="GO:0005524">
    <property type="term" value="F:ATP binding"/>
    <property type="evidence" value="ECO:0007669"/>
    <property type="project" value="UniProtKB-UniRule"/>
</dbReference>
<dbReference type="Gene3D" id="3.90.228.20">
    <property type="match status" value="1"/>
</dbReference>
<feature type="binding site" evidence="10">
    <location>
        <position position="198"/>
    </location>
    <ligand>
        <name>substrate</name>
    </ligand>
</feature>
<keyword evidence="10" id="KW-0464">Manganese</keyword>
<feature type="binding site" evidence="10">
    <location>
        <position position="320"/>
    </location>
    <ligand>
        <name>substrate</name>
    </ligand>
</feature>
<comment type="pathway">
    <text evidence="1 10">Carbohydrate biosynthesis; gluconeogenesis.</text>
</comment>
<feature type="binding site" evidence="10">
    <location>
        <position position="58"/>
    </location>
    <ligand>
        <name>substrate</name>
    </ligand>
</feature>
<feature type="binding site" evidence="10">
    <location>
        <position position="320"/>
    </location>
    <ligand>
        <name>ATP</name>
        <dbReference type="ChEBI" id="CHEBI:30616"/>
    </ligand>
</feature>
<dbReference type="NCBIfam" id="TIGR00224">
    <property type="entry name" value="pckA"/>
    <property type="match status" value="1"/>
</dbReference>
<evidence type="ECO:0000313" key="11">
    <source>
        <dbReference type="EMBL" id="AOM76808.1"/>
    </source>
</evidence>
<comment type="subcellular location">
    <subcellularLocation>
        <location evidence="10">Cytoplasm</location>
    </subcellularLocation>
</comment>
<dbReference type="RefSeq" id="WP_069378501.1">
    <property type="nucleotide sequence ID" value="NZ_CP017141.1"/>
</dbReference>
<evidence type="ECO:0000256" key="3">
    <source>
        <dbReference type="ARBA" id="ARBA00012363"/>
    </source>
</evidence>
<dbReference type="CDD" id="cd00484">
    <property type="entry name" value="PEPCK_ATP"/>
    <property type="match status" value="1"/>
</dbReference>
<evidence type="ECO:0000256" key="10">
    <source>
        <dbReference type="HAMAP-Rule" id="MF_00453"/>
    </source>
</evidence>
<comment type="caution">
    <text evidence="10">Lacks conserved residue(s) required for the propagation of feature annotation.</text>
</comment>
<feature type="binding site" evidence="10">
    <location>
        <position position="445"/>
    </location>
    <ligand>
        <name>ATP</name>
        <dbReference type="ChEBI" id="CHEBI:30616"/>
    </ligand>
</feature>
<dbReference type="OrthoDB" id="9806325at2"/>
<evidence type="ECO:0000256" key="6">
    <source>
        <dbReference type="ARBA" id="ARBA00022793"/>
    </source>
</evidence>